<protein>
    <recommendedName>
        <fullName evidence="1">HNH nuclease domain-containing protein</fullName>
    </recommendedName>
</protein>
<feature type="domain" description="HNH nuclease" evidence="1">
    <location>
        <begin position="162"/>
        <end position="216"/>
    </location>
</feature>
<evidence type="ECO:0000313" key="3">
    <source>
        <dbReference type="Proteomes" id="UP000654345"/>
    </source>
</evidence>
<dbReference type="RefSeq" id="WP_236038228.1">
    <property type="nucleotide sequence ID" value="NZ_BNJG01000002.1"/>
</dbReference>
<dbReference type="InterPro" id="IPR002711">
    <property type="entry name" value="HNH"/>
</dbReference>
<dbReference type="CDD" id="cd00085">
    <property type="entry name" value="HNHc"/>
    <property type="match status" value="1"/>
</dbReference>
<organism evidence="2 3">
    <name type="scientific">Ktedonobacter robiniae</name>
    <dbReference type="NCBI Taxonomy" id="2778365"/>
    <lineage>
        <taxon>Bacteria</taxon>
        <taxon>Bacillati</taxon>
        <taxon>Chloroflexota</taxon>
        <taxon>Ktedonobacteria</taxon>
        <taxon>Ktedonobacterales</taxon>
        <taxon>Ktedonobacteraceae</taxon>
        <taxon>Ktedonobacter</taxon>
    </lineage>
</organism>
<sequence>MEIDRAIAVRIGSAWRKKTCRTRKEAVKRHTADMKVVIDRNQHAPQEKLIEELNRVNRGWANYHRRTTASKTFHACDHLLYLQLKRWAKRRHPNKGGHWIANKYWHVDKGQGWQFQSQQAKLWKHGQAHVQRHIKVKGAASPYNGDLLYWSQRLKTHPLCNGVKGVLLQKQQGKCRWCELLFQDTDVIEIDHITPKSEGGGEELSNKFLLHRHCHDERHARRVNGICAKDPIIEEPCDGKPSSTVLKPSGGGDSLA</sequence>
<dbReference type="Gene3D" id="1.10.30.50">
    <property type="match status" value="1"/>
</dbReference>
<dbReference type="InterPro" id="IPR013597">
    <property type="entry name" value="Mat_intron_G2"/>
</dbReference>
<evidence type="ECO:0000259" key="1">
    <source>
        <dbReference type="SMART" id="SM00507"/>
    </source>
</evidence>
<keyword evidence="3" id="KW-1185">Reference proteome</keyword>
<dbReference type="Pfam" id="PF08388">
    <property type="entry name" value="GIIM"/>
    <property type="match status" value="1"/>
</dbReference>
<dbReference type="EMBL" id="BNJG01000002">
    <property type="protein sequence ID" value="GHO55871.1"/>
    <property type="molecule type" value="Genomic_DNA"/>
</dbReference>
<name>A0ABQ3UT05_9CHLR</name>
<accession>A0ABQ3UT05</accession>
<gene>
    <name evidence="2" type="ORF">KSB_43460</name>
</gene>
<comment type="caution">
    <text evidence="2">The sequence shown here is derived from an EMBL/GenBank/DDBJ whole genome shotgun (WGS) entry which is preliminary data.</text>
</comment>
<reference evidence="2 3" key="1">
    <citation type="journal article" date="2021" name="Int. J. Syst. Evol. Microbiol.">
        <title>Reticulibacter mediterranei gen. nov., sp. nov., within the new family Reticulibacteraceae fam. nov., and Ktedonospora formicarum gen. nov., sp. nov., Ktedonobacter robiniae sp. nov., Dictyobacter formicarum sp. nov. and Dictyobacter arantiisoli sp. nov., belonging to the class Ktedonobacteria.</title>
        <authorList>
            <person name="Yabe S."/>
            <person name="Zheng Y."/>
            <person name="Wang C.M."/>
            <person name="Sakai Y."/>
            <person name="Abe K."/>
            <person name="Yokota A."/>
            <person name="Donadio S."/>
            <person name="Cavaletti L."/>
            <person name="Monciardini P."/>
        </authorList>
    </citation>
    <scope>NUCLEOTIDE SEQUENCE [LARGE SCALE GENOMIC DNA]</scope>
    <source>
        <strain evidence="2 3">SOSP1-30</strain>
    </source>
</reference>
<dbReference type="SMART" id="SM00507">
    <property type="entry name" value="HNHc"/>
    <property type="match status" value="1"/>
</dbReference>
<dbReference type="InterPro" id="IPR003615">
    <property type="entry name" value="HNH_nuc"/>
</dbReference>
<dbReference type="Proteomes" id="UP000654345">
    <property type="component" value="Unassembled WGS sequence"/>
</dbReference>
<proteinExistence type="predicted"/>
<dbReference type="Pfam" id="PF01844">
    <property type="entry name" value="HNH"/>
    <property type="match status" value="1"/>
</dbReference>
<evidence type="ECO:0000313" key="2">
    <source>
        <dbReference type="EMBL" id="GHO55871.1"/>
    </source>
</evidence>